<organism evidence="1 2">
    <name type="scientific">Petralouisia muris</name>
    <dbReference type="NCBI Taxonomy" id="3032872"/>
    <lineage>
        <taxon>Bacteria</taxon>
        <taxon>Bacillati</taxon>
        <taxon>Bacillota</taxon>
        <taxon>Clostridia</taxon>
        <taxon>Lachnospirales</taxon>
        <taxon>Lachnospiraceae</taxon>
        <taxon>Petralouisia</taxon>
    </lineage>
</organism>
<evidence type="ECO:0000313" key="1">
    <source>
        <dbReference type="EMBL" id="TGY91360.1"/>
    </source>
</evidence>
<name>A0AC61RRV0_9FIRM</name>
<reference evidence="1" key="1">
    <citation type="submission" date="2019-04" db="EMBL/GenBank/DDBJ databases">
        <title>Microbes associate with the intestines of laboratory mice.</title>
        <authorList>
            <person name="Navarre W."/>
            <person name="Wong E."/>
            <person name="Huang K."/>
            <person name="Tropini C."/>
            <person name="Ng K."/>
            <person name="Yu B."/>
        </authorList>
    </citation>
    <scope>NUCLEOTIDE SEQUENCE</scope>
    <source>
        <strain evidence="1">NM01_1-7b</strain>
    </source>
</reference>
<sequence>MYESFFEMEHTPFARDIPVERLYTSPQTEDALGRLVYVVDHQMFAVVTANPGRGKSTMVRMLDGRLGKEKRLLLCLSDSKLTPRWLYAGLLGQLGLEPRYFSGDSKRLLQKEIQTVSAEQKKKVVCALDEARLLGKDMLEELRFLLNYRFDSISPMSLALVGQTELWERKLKLQAYEAIRQRIDMNIALGRLDRAETGKYVASHMAYAGAGKEIFASGAEDEVYKMSAGIPRMINRVCEKALMYARQQQKRLVDERMVRFVADHEMLGGVG</sequence>
<keyword evidence="2" id="KW-1185">Reference proteome</keyword>
<proteinExistence type="predicted"/>
<evidence type="ECO:0000313" key="2">
    <source>
        <dbReference type="Proteomes" id="UP000304953"/>
    </source>
</evidence>
<dbReference type="Proteomes" id="UP000304953">
    <property type="component" value="Unassembled WGS sequence"/>
</dbReference>
<comment type="caution">
    <text evidence="1">The sequence shown here is derived from an EMBL/GenBank/DDBJ whole genome shotgun (WGS) entry which is preliminary data.</text>
</comment>
<accession>A0AC61RRV0</accession>
<gene>
    <name evidence="1" type="ORF">E5329_21455</name>
</gene>
<protein>
    <submittedName>
        <fullName evidence="1">AAA family ATPase</fullName>
    </submittedName>
</protein>
<dbReference type="EMBL" id="SRYA01000060">
    <property type="protein sequence ID" value="TGY91360.1"/>
    <property type="molecule type" value="Genomic_DNA"/>
</dbReference>